<dbReference type="EMBL" id="LDRB01000032">
    <property type="protein sequence ID" value="KTR40391.1"/>
    <property type="molecule type" value="Genomic_DNA"/>
</dbReference>
<dbReference type="Proteomes" id="UP000078335">
    <property type="component" value="Unassembled WGS sequence"/>
</dbReference>
<comment type="caution">
    <text evidence="3">The sequence shown here is derived from an EMBL/GenBank/DDBJ whole genome shotgun (WGS) entry which is preliminary data.</text>
</comment>
<proteinExistence type="inferred from homology"/>
<dbReference type="Pfam" id="PF09587">
    <property type="entry name" value="PGA_cap"/>
    <property type="match status" value="1"/>
</dbReference>
<evidence type="ECO:0000313" key="3">
    <source>
        <dbReference type="EMBL" id="KTR40391.1"/>
    </source>
</evidence>
<name>A0ABR5S6L0_9MICO</name>
<evidence type="ECO:0000259" key="2">
    <source>
        <dbReference type="Pfam" id="PF09587"/>
    </source>
</evidence>
<protein>
    <recommendedName>
        <fullName evidence="2">Capsule synthesis protein CapA domain-containing protein</fullName>
    </recommendedName>
</protein>
<dbReference type="InterPro" id="IPR019079">
    <property type="entry name" value="Capsule_synth_CapA"/>
</dbReference>
<comment type="similarity">
    <text evidence="1">Belongs to the CapA family.</text>
</comment>
<dbReference type="InterPro" id="IPR029052">
    <property type="entry name" value="Metallo-depent_PP-like"/>
</dbReference>
<evidence type="ECO:0000256" key="1">
    <source>
        <dbReference type="ARBA" id="ARBA00005662"/>
    </source>
</evidence>
<dbReference type="SUPFAM" id="SSF56300">
    <property type="entry name" value="Metallo-dependent phosphatases"/>
    <property type="match status" value="1"/>
</dbReference>
<organism evidence="3 4">
    <name type="scientific">Curtobacterium oceanosedimentum</name>
    <dbReference type="NCBI Taxonomy" id="465820"/>
    <lineage>
        <taxon>Bacteria</taxon>
        <taxon>Bacillati</taxon>
        <taxon>Actinomycetota</taxon>
        <taxon>Actinomycetes</taxon>
        <taxon>Micrococcales</taxon>
        <taxon>Microbacteriaceae</taxon>
        <taxon>Curtobacterium</taxon>
    </lineage>
</organism>
<sequence length="236" mass="25276">MYDDAVHLFGGRYTADDLLPPGQMLIDDTIAAADRRRFLESIQLGAETAHIVVAAIHSHDPSNDAIDPSPYLVELAHDAIDAGANVVHIHGPHRARGIELHNGAPILYSLGSFMWNHAGQTEVPRDLFEKHHADEATITGPELMAARQQAYFGSASFSIGLAATCTFNRGALRRITILPFSLRGPQFGADAGLPADADDTTSAMALRDVADMSALFGTDIVIDGNAGTITIRKDQP</sequence>
<dbReference type="PANTHER" id="PTHR33393">
    <property type="entry name" value="POLYGLUTAMINE SYNTHESIS ACCESSORY PROTEIN RV0574C-RELATED"/>
    <property type="match status" value="1"/>
</dbReference>
<feature type="domain" description="Capsule synthesis protein CapA" evidence="2">
    <location>
        <begin position="27"/>
        <end position="114"/>
    </location>
</feature>
<keyword evidence="4" id="KW-1185">Reference proteome</keyword>
<gene>
    <name evidence="3" type="ORF">NS263_07970</name>
</gene>
<reference evidence="3 4" key="1">
    <citation type="journal article" date="2016" name="Front. Microbiol.">
        <title>Genomic Resource of Rice Seed Associated Bacteria.</title>
        <authorList>
            <person name="Midha S."/>
            <person name="Bansal K."/>
            <person name="Sharma S."/>
            <person name="Kumar N."/>
            <person name="Patil P.P."/>
            <person name="Chaudhry V."/>
            <person name="Patil P.B."/>
        </authorList>
    </citation>
    <scope>NUCLEOTIDE SEQUENCE [LARGE SCALE GENOMIC DNA]</scope>
    <source>
        <strain evidence="3 4">NS263</strain>
    </source>
</reference>
<evidence type="ECO:0000313" key="4">
    <source>
        <dbReference type="Proteomes" id="UP000078335"/>
    </source>
</evidence>
<accession>A0ABR5S6L0</accession>
<dbReference type="PANTHER" id="PTHR33393:SF11">
    <property type="entry name" value="POLYGLUTAMINE SYNTHESIS ACCESSORY PROTEIN RV0574C-RELATED"/>
    <property type="match status" value="1"/>
</dbReference>
<dbReference type="InterPro" id="IPR052169">
    <property type="entry name" value="CW_Biosynth-Accessory"/>
</dbReference>